<dbReference type="CDD" id="cd07038">
    <property type="entry name" value="TPP_PYR_PDC_IPDC_like"/>
    <property type="match status" value="1"/>
</dbReference>
<dbReference type="InterPro" id="IPR011766">
    <property type="entry name" value="TPP_enzyme_TPP-bd"/>
</dbReference>
<dbReference type="InterPro" id="IPR047214">
    <property type="entry name" value="TPP_PDC_IPDC"/>
</dbReference>
<reference evidence="16" key="1">
    <citation type="submission" date="2016-12" db="EMBL/GenBank/DDBJ databases">
        <title>Genome sequence of Streptomyces antioxidans MUSC 164.</title>
        <authorList>
            <person name="Lee L.-H."/>
            <person name="Ser H.-L."/>
        </authorList>
    </citation>
    <scope>NUCLEOTIDE SEQUENCE [LARGE SCALE GENOMIC DNA]</scope>
    <source>
        <strain evidence="16">MUSC 164</strain>
    </source>
</reference>
<keyword evidence="7" id="KW-0210">Decarboxylase</keyword>
<dbReference type="InterPro" id="IPR012000">
    <property type="entry name" value="Thiamin_PyroP_enz_cen_dom"/>
</dbReference>
<dbReference type="Pfam" id="PF02776">
    <property type="entry name" value="TPP_enzyme_N"/>
    <property type="match status" value="1"/>
</dbReference>
<evidence type="ECO:0000259" key="14">
    <source>
        <dbReference type="Pfam" id="PF02775"/>
    </source>
</evidence>
<dbReference type="InterPro" id="IPR029035">
    <property type="entry name" value="DHS-like_NAD/FAD-binding_dom"/>
</dbReference>
<evidence type="ECO:0000256" key="4">
    <source>
        <dbReference type="ARBA" id="ARBA00007812"/>
    </source>
</evidence>
<dbReference type="GO" id="GO:0000949">
    <property type="term" value="P:aromatic amino acid family catabolic process to alcohol via Ehrlich pathway"/>
    <property type="evidence" value="ECO:0007669"/>
    <property type="project" value="TreeGrafter"/>
</dbReference>
<feature type="domain" description="Thiamine pyrophosphate enzyme N-terminal TPP-binding" evidence="15">
    <location>
        <begin position="10"/>
        <end position="110"/>
    </location>
</feature>
<dbReference type="SUPFAM" id="SSF52518">
    <property type="entry name" value="Thiamin diphosphate-binding fold (THDP-binding)"/>
    <property type="match status" value="2"/>
</dbReference>
<keyword evidence="6 11" id="KW-0479">Metal-binding</keyword>
<dbReference type="Gene3D" id="3.40.50.1220">
    <property type="entry name" value="TPP-binding domain"/>
    <property type="match status" value="1"/>
</dbReference>
<dbReference type="InterPro" id="IPR000399">
    <property type="entry name" value="TPP-bd_CS"/>
</dbReference>
<dbReference type="InterPro" id="IPR047213">
    <property type="entry name" value="TPP_PYR_PDC_IPDC-like"/>
</dbReference>
<dbReference type="AlphaFoldDB" id="A0A1V4DC31"/>
<feature type="binding site" evidence="11">
    <location>
        <position position="442"/>
    </location>
    <ligand>
        <name>Mg(2+)</name>
        <dbReference type="ChEBI" id="CHEBI:18420"/>
    </ligand>
</feature>
<evidence type="ECO:0000256" key="8">
    <source>
        <dbReference type="ARBA" id="ARBA00022842"/>
    </source>
</evidence>
<dbReference type="Proteomes" id="UP000033615">
    <property type="component" value="Unassembled WGS sequence"/>
</dbReference>
<dbReference type="FunFam" id="3.40.50.970:FF:000019">
    <property type="entry name" value="Pyruvate decarboxylase isozyme"/>
    <property type="match status" value="1"/>
</dbReference>
<evidence type="ECO:0000313" key="16">
    <source>
        <dbReference type="EMBL" id="OPF83881.1"/>
    </source>
</evidence>
<feature type="binding site" evidence="11">
    <location>
        <position position="469"/>
    </location>
    <ligand>
        <name>Mg(2+)</name>
        <dbReference type="ChEBI" id="CHEBI:18420"/>
    </ligand>
</feature>
<dbReference type="EMBL" id="LAKD02000004">
    <property type="protein sequence ID" value="OPF83881.1"/>
    <property type="molecule type" value="Genomic_DNA"/>
</dbReference>
<dbReference type="GO" id="GO:0004737">
    <property type="term" value="F:pyruvate decarboxylase activity"/>
    <property type="evidence" value="ECO:0007669"/>
    <property type="project" value="TreeGrafter"/>
</dbReference>
<dbReference type="CDD" id="cd02005">
    <property type="entry name" value="TPP_PDC_IPDC"/>
    <property type="match status" value="1"/>
</dbReference>
<organism evidence="16 17">
    <name type="scientific">Streptomyces antioxidans</name>
    <dbReference type="NCBI Taxonomy" id="1507734"/>
    <lineage>
        <taxon>Bacteria</taxon>
        <taxon>Bacillati</taxon>
        <taxon>Actinomycetota</taxon>
        <taxon>Actinomycetes</taxon>
        <taxon>Kitasatosporales</taxon>
        <taxon>Streptomycetaceae</taxon>
        <taxon>Streptomyces</taxon>
    </lineage>
</organism>
<keyword evidence="8 11" id="KW-0460">Magnesium</keyword>
<feature type="domain" description="Thiamine pyrophosphate enzyme TPP-binding" evidence="14">
    <location>
        <begin position="406"/>
        <end position="535"/>
    </location>
</feature>
<dbReference type="InterPro" id="IPR029061">
    <property type="entry name" value="THDP-binding"/>
</dbReference>
<dbReference type="Pfam" id="PF00205">
    <property type="entry name" value="TPP_enzyme_M"/>
    <property type="match status" value="1"/>
</dbReference>
<evidence type="ECO:0000259" key="13">
    <source>
        <dbReference type="Pfam" id="PF00205"/>
    </source>
</evidence>
<evidence type="ECO:0000256" key="5">
    <source>
        <dbReference type="ARBA" id="ARBA00020054"/>
    </source>
</evidence>
<keyword evidence="9 12" id="KW-0786">Thiamine pyrophosphate</keyword>
<evidence type="ECO:0000256" key="3">
    <source>
        <dbReference type="ARBA" id="ARBA00002938"/>
    </source>
</evidence>
<sequence>MRGRGMGICTVGDYLLRRLREIGVRHVFGVPGDYQLEFLDQVEAMDGIEWVGNCNELNAAYAADGYGRLNGIAALVTTFGVGELSALNGIAGAYAESVPVVSIVGTPATFVVEGKQKVHHTAGDGDFTRAAKCAGEYTVAQAVLTRDNAASEIDRVLRFCWLLKRPVYIMLPSDVAYETIEAPAEPLALLEPSSDPRKLERFAGQARDVLRAARSVAVLVGPEADRYHLTGQLRELAERTGCPVACLSNAKGVFPEDHDQFIGGYAGKLSDAYVRETIENAECLLAVGTQFTDSVTGGFSQNIDPSRVIALHPTAAAIGDSQYAHVSMKDALLALVSTGIHKPAAITPLFGRRAAGQEREPVRSARLVQERFWAQLQAFLEPGDVVIADQGTSYYGCAELPLPHGCTFMGQPLWGSIGYTLPALLGTMLAAPGRRHVLLIGDGSFQLTAQELSTVLRHGLHPVIFLINNDGYTVERCILGADAGYNNIATWRYDRLVEAFDPQNLATTAKADTEDTLAAALETARGNRDRLVFIEAVMERLDAPEGLVKLGKAFAAADYHHAPVS</sequence>
<dbReference type="PROSITE" id="PS00187">
    <property type="entry name" value="TPP_ENZYMES"/>
    <property type="match status" value="1"/>
</dbReference>
<proteinExistence type="inferred from homology"/>
<evidence type="ECO:0000313" key="17">
    <source>
        <dbReference type="Proteomes" id="UP000033615"/>
    </source>
</evidence>
<comment type="caution">
    <text evidence="16">The sequence shown here is derived from an EMBL/GenBank/DDBJ whole genome shotgun (WGS) entry which is preliminary data.</text>
</comment>
<comment type="similarity">
    <text evidence="4 12">Belongs to the TPP enzyme family.</text>
</comment>
<evidence type="ECO:0000259" key="15">
    <source>
        <dbReference type="Pfam" id="PF02776"/>
    </source>
</evidence>
<evidence type="ECO:0000256" key="11">
    <source>
        <dbReference type="PIRSR" id="PIRSR036565-2"/>
    </source>
</evidence>
<dbReference type="GO" id="GO:0030976">
    <property type="term" value="F:thiamine pyrophosphate binding"/>
    <property type="evidence" value="ECO:0007669"/>
    <property type="project" value="InterPro"/>
</dbReference>
<dbReference type="GO" id="GO:0000287">
    <property type="term" value="F:magnesium ion binding"/>
    <property type="evidence" value="ECO:0007669"/>
    <property type="project" value="InterPro"/>
</dbReference>
<protein>
    <recommendedName>
        <fullName evidence="5">Alpha-keto-acid decarboxylase</fullName>
    </recommendedName>
</protein>
<dbReference type="PANTHER" id="PTHR43452:SF30">
    <property type="entry name" value="PYRUVATE DECARBOXYLASE ISOZYME 1-RELATED"/>
    <property type="match status" value="1"/>
</dbReference>
<evidence type="ECO:0000256" key="7">
    <source>
        <dbReference type="ARBA" id="ARBA00022793"/>
    </source>
</evidence>
<dbReference type="GO" id="GO:0005829">
    <property type="term" value="C:cytosol"/>
    <property type="evidence" value="ECO:0007669"/>
    <property type="project" value="TreeGrafter"/>
</dbReference>
<dbReference type="InterPro" id="IPR012001">
    <property type="entry name" value="Thiamin_PyroP_enz_TPP-bd_dom"/>
</dbReference>
<dbReference type="PANTHER" id="PTHR43452">
    <property type="entry name" value="PYRUVATE DECARBOXYLASE"/>
    <property type="match status" value="1"/>
</dbReference>
<dbReference type="SUPFAM" id="SSF52467">
    <property type="entry name" value="DHS-like NAD/FAD-binding domain"/>
    <property type="match status" value="1"/>
</dbReference>
<dbReference type="Pfam" id="PF02775">
    <property type="entry name" value="TPP_enzyme_C"/>
    <property type="match status" value="1"/>
</dbReference>
<dbReference type="FunFam" id="3.40.50.970:FF:000024">
    <property type="entry name" value="Pyruvate decarboxylase isozyme"/>
    <property type="match status" value="1"/>
</dbReference>
<name>A0A1V4DC31_9ACTN</name>
<comment type="cofactor">
    <cofactor evidence="2">
        <name>thiamine diphosphate</name>
        <dbReference type="ChEBI" id="CHEBI:58937"/>
    </cofactor>
</comment>
<dbReference type="Gene3D" id="3.40.50.970">
    <property type="match status" value="2"/>
</dbReference>
<keyword evidence="10" id="KW-0456">Lyase</keyword>
<evidence type="ECO:0000256" key="1">
    <source>
        <dbReference type="ARBA" id="ARBA00001920"/>
    </source>
</evidence>
<comment type="function">
    <text evidence="3">Decarboxylates branched-chain and aromatic alpha-keto acids to aldehydes.</text>
</comment>
<dbReference type="InterPro" id="IPR012110">
    <property type="entry name" value="PDC/IPDC-like"/>
</dbReference>
<accession>A0A1V4DC31</accession>
<evidence type="ECO:0000256" key="9">
    <source>
        <dbReference type="ARBA" id="ARBA00023052"/>
    </source>
</evidence>
<evidence type="ECO:0000256" key="12">
    <source>
        <dbReference type="RuleBase" id="RU362132"/>
    </source>
</evidence>
<evidence type="ECO:0000256" key="10">
    <source>
        <dbReference type="ARBA" id="ARBA00023239"/>
    </source>
</evidence>
<comment type="cofactor">
    <cofactor evidence="1">
        <name>a metal cation</name>
        <dbReference type="ChEBI" id="CHEBI:25213"/>
    </cofactor>
</comment>
<dbReference type="PIRSF" id="PIRSF036565">
    <property type="entry name" value="Pyruvt_ip_decrb"/>
    <property type="match status" value="1"/>
</dbReference>
<evidence type="ECO:0000256" key="6">
    <source>
        <dbReference type="ARBA" id="ARBA00022723"/>
    </source>
</evidence>
<gene>
    <name evidence="16" type="ORF">VT50_0203635</name>
</gene>
<evidence type="ECO:0000256" key="2">
    <source>
        <dbReference type="ARBA" id="ARBA00001964"/>
    </source>
</evidence>
<feature type="domain" description="Thiamine pyrophosphate enzyme central" evidence="13">
    <location>
        <begin position="205"/>
        <end position="328"/>
    </location>
</feature>
<keyword evidence="17" id="KW-1185">Reference proteome</keyword>
<feature type="binding site" evidence="11">
    <location>
        <position position="471"/>
    </location>
    <ligand>
        <name>Mg(2+)</name>
        <dbReference type="ChEBI" id="CHEBI:18420"/>
    </ligand>
</feature>
<comment type="cofactor">
    <cofactor evidence="11">
        <name>Mg(2+)</name>
        <dbReference type="ChEBI" id="CHEBI:18420"/>
    </cofactor>
    <text evidence="11">Binds 1 Mg(2+) per subunit.</text>
</comment>